<reference evidence="1" key="1">
    <citation type="submission" date="2021-05" db="EMBL/GenBank/DDBJ databases">
        <authorList>
            <person name="Scholz U."/>
            <person name="Mascher M."/>
            <person name="Fiebig A."/>
        </authorList>
    </citation>
    <scope>NUCLEOTIDE SEQUENCE [LARGE SCALE GENOMIC DNA]</scope>
</reference>
<dbReference type="EnsemblPlants" id="AVESA.00010b.r2.4DG0739830.1">
    <property type="protein sequence ID" value="AVESA.00010b.r2.4DG0739830.1.CDS.1"/>
    <property type="gene ID" value="AVESA.00010b.r2.4DG0739830"/>
</dbReference>
<evidence type="ECO:0000313" key="1">
    <source>
        <dbReference type="EnsemblPlants" id="AVESA.00010b.r2.4DG0739830.1.CDS.1"/>
    </source>
</evidence>
<proteinExistence type="predicted"/>
<accession>A0ACD5X201</accession>
<keyword evidence="2" id="KW-1185">Reference proteome</keyword>
<reference evidence="1" key="2">
    <citation type="submission" date="2025-09" db="UniProtKB">
        <authorList>
            <consortium name="EnsemblPlants"/>
        </authorList>
    </citation>
    <scope>IDENTIFICATION</scope>
</reference>
<organism evidence="1 2">
    <name type="scientific">Avena sativa</name>
    <name type="common">Oat</name>
    <dbReference type="NCBI Taxonomy" id="4498"/>
    <lineage>
        <taxon>Eukaryota</taxon>
        <taxon>Viridiplantae</taxon>
        <taxon>Streptophyta</taxon>
        <taxon>Embryophyta</taxon>
        <taxon>Tracheophyta</taxon>
        <taxon>Spermatophyta</taxon>
        <taxon>Magnoliopsida</taxon>
        <taxon>Liliopsida</taxon>
        <taxon>Poales</taxon>
        <taxon>Poaceae</taxon>
        <taxon>BOP clade</taxon>
        <taxon>Pooideae</taxon>
        <taxon>Poodae</taxon>
        <taxon>Poeae</taxon>
        <taxon>Poeae Chloroplast Group 1 (Aveneae type)</taxon>
        <taxon>Aveninae</taxon>
        <taxon>Avena</taxon>
    </lineage>
</organism>
<protein>
    <submittedName>
        <fullName evidence="1">Uncharacterized protein</fullName>
    </submittedName>
</protein>
<sequence length="427" mass="48642">MCLPDLLDSRVASTPASARLACRFPTPARRHLHLQSSSSLESINREAGRMSLLPRIAPNSLSTGLPEEIFGFEILVRLSTKDLVRCRAVCRAWRRLASTRDFLLAHNLHQPSLPLVHVLKQTWGDIRTFDHRPAAAQPRLQPVVRIDESTAIRVQASCDGLLLLSVCTFLPFIHRDFICNPTTRQIGQVPEIHDFHVTGLYRHHPTGEYRLLLHMRCVYREKEPCYVFALGCNQPRPRCIVRPPEQAGFFDAPVLVSGNLHWSWWPDPTVKKDQSENSITVFDTTAESFRLMRGPVVQTSTAYLFEVDGTLGIYSCNDSVTAVDIWVMQDYDSEVWCHKYHVKLPVAEIREHEGRDVIVVLHEERDVCVLYNFGKTVFLVDTEGKLLASSQLDAFTVFRPTRRIKESLVQHSFFSALQGTLNAWSFI</sequence>
<evidence type="ECO:0000313" key="2">
    <source>
        <dbReference type="Proteomes" id="UP001732700"/>
    </source>
</evidence>
<name>A0ACD5X201_AVESA</name>
<dbReference type="Proteomes" id="UP001732700">
    <property type="component" value="Chromosome 4D"/>
</dbReference>